<proteinExistence type="predicted"/>
<evidence type="ECO:0000256" key="1">
    <source>
        <dbReference type="SAM" id="SignalP"/>
    </source>
</evidence>
<keyword evidence="1" id="KW-0732">Signal</keyword>
<evidence type="ECO:0000313" key="2">
    <source>
        <dbReference type="EMBL" id="AKD56972.1"/>
    </source>
</evidence>
<feature type="signal peptide" evidence="1">
    <location>
        <begin position="1"/>
        <end position="18"/>
    </location>
</feature>
<keyword evidence="3" id="KW-1185">Reference proteome</keyword>
<dbReference type="EMBL" id="CP010429">
    <property type="protein sequence ID" value="AKD56972.1"/>
    <property type="molecule type" value="Genomic_DNA"/>
</dbReference>
<evidence type="ECO:0008006" key="4">
    <source>
        <dbReference type="Google" id="ProtNLM"/>
    </source>
</evidence>
<reference evidence="2 3" key="1">
    <citation type="journal article" date="2014" name="Curr. Microbiol.">
        <title>Spirosoma radiotolerans sp. nov., a gamma-radiation-resistant bacterium isolated from gamma ray-irradiated soil.</title>
        <authorList>
            <person name="Lee J.J."/>
            <person name="Srinivasan S."/>
            <person name="Lim S."/>
            <person name="Joe M."/>
            <person name="Im S."/>
            <person name="Bae S.I."/>
            <person name="Park K.R."/>
            <person name="Han J.H."/>
            <person name="Park S.H."/>
            <person name="Joo B.M."/>
            <person name="Park S.J."/>
            <person name="Kim M.K."/>
        </authorList>
    </citation>
    <scope>NUCLEOTIDE SEQUENCE [LARGE SCALE GENOMIC DNA]</scope>
    <source>
        <strain evidence="2 3">DG5A</strain>
    </source>
</reference>
<dbReference type="PATRIC" id="fig|1379870.5.peg.4478"/>
<dbReference type="Proteomes" id="UP000033054">
    <property type="component" value="Chromosome"/>
</dbReference>
<dbReference type="AlphaFoldDB" id="A0A0E3V8Q3"/>
<organism evidence="2 3">
    <name type="scientific">Spirosoma radiotolerans</name>
    <dbReference type="NCBI Taxonomy" id="1379870"/>
    <lineage>
        <taxon>Bacteria</taxon>
        <taxon>Pseudomonadati</taxon>
        <taxon>Bacteroidota</taxon>
        <taxon>Cytophagia</taxon>
        <taxon>Cytophagales</taxon>
        <taxon>Cytophagaceae</taxon>
        <taxon>Spirosoma</taxon>
    </lineage>
</organism>
<dbReference type="HOGENOM" id="CLU_876908_0_0_10"/>
<evidence type="ECO:0000313" key="3">
    <source>
        <dbReference type="Proteomes" id="UP000033054"/>
    </source>
</evidence>
<dbReference type="RefSeq" id="WP_046576432.1">
    <property type="nucleotide sequence ID" value="NZ_CP010429.1"/>
</dbReference>
<sequence>MKLLLTILSISIFNFAFGQSRNTVGLICRLGKAQYYRHNVGWKNFTAIELAANSKIRMQPGTEIEVYELVPSKTDPSKNQPERWYVRKWQSLRDTAIATQGLLNGFNNLTSPNESITGLLKQIFSELFSRDPPDMQMGSQGGTSRGLNCPNVTLVSDDSESNFVSDTLHLSWLSPKEPVKTYFVTFYSDNRISSTIWKQTEISDTIAHIKIPLSDFKPGEVYYWAVSTKLGLVCKRYSFRLLTSDEKKELDATWNSFIKKYSYPEPLQQIIKAEYYAANGLFYEANSIYKRFDNKPNLLQPEVLIMRRRFFDHMGMK</sequence>
<gene>
    <name evidence="2" type="ORF">SD10_20775</name>
</gene>
<feature type="chain" id="PRO_5002413704" description="Fibronectin type-III domain-containing protein" evidence="1">
    <location>
        <begin position="19"/>
        <end position="317"/>
    </location>
</feature>
<protein>
    <recommendedName>
        <fullName evidence="4">Fibronectin type-III domain-containing protein</fullName>
    </recommendedName>
</protein>
<accession>A0A0E3V8Q3</accession>
<dbReference type="KEGG" id="srd:SD10_20775"/>
<name>A0A0E3V8Q3_9BACT</name>